<keyword evidence="1" id="KW-1133">Transmembrane helix</keyword>
<reference evidence="2" key="3">
    <citation type="submission" date="2025-09" db="UniProtKB">
        <authorList>
            <consortium name="Ensembl"/>
        </authorList>
    </citation>
    <scope>IDENTIFICATION</scope>
</reference>
<dbReference type="AlphaFoldDB" id="A0A8D2F947"/>
<sequence>ISRAFSSARVTVGLQEGVGGGHGGRWLGWSPEVAGPQSRANGLPKFSYWLDPWLCILFGEMVFFFACLLP</sequence>
<keyword evidence="1" id="KW-0812">Transmembrane</keyword>
<reference evidence="2" key="1">
    <citation type="submission" date="2018-05" db="EMBL/GenBank/DDBJ databases">
        <title>Whole genome of Theropithecus gelada.</title>
        <authorList>
            <person name="Chiou K.L."/>
            <person name="Snyder-Mackler N."/>
        </authorList>
    </citation>
    <scope>NUCLEOTIDE SEQUENCE [LARGE SCALE GENOMIC DNA]</scope>
</reference>
<reference evidence="2" key="2">
    <citation type="submission" date="2025-08" db="UniProtKB">
        <authorList>
            <consortium name="Ensembl"/>
        </authorList>
    </citation>
    <scope>IDENTIFICATION</scope>
</reference>
<evidence type="ECO:0000313" key="3">
    <source>
        <dbReference type="Proteomes" id="UP000694411"/>
    </source>
</evidence>
<feature type="transmembrane region" description="Helical" evidence="1">
    <location>
        <begin position="46"/>
        <end position="69"/>
    </location>
</feature>
<protein>
    <submittedName>
        <fullName evidence="2">Uncharacterized protein</fullName>
    </submittedName>
</protein>
<dbReference type="Pfam" id="PF17696">
    <property type="entry name" value="ALN"/>
    <property type="match status" value="1"/>
</dbReference>
<proteinExistence type="predicted"/>
<dbReference type="Proteomes" id="UP000694411">
    <property type="component" value="Chromosome 3"/>
</dbReference>
<keyword evidence="3" id="KW-1185">Reference proteome</keyword>
<keyword evidence="1" id="KW-0472">Membrane</keyword>
<dbReference type="InterPro" id="IPR038780">
    <property type="entry name" value="ALN"/>
</dbReference>
<organism evidence="2 3">
    <name type="scientific">Theropithecus gelada</name>
    <name type="common">Gelada baboon</name>
    <dbReference type="NCBI Taxonomy" id="9565"/>
    <lineage>
        <taxon>Eukaryota</taxon>
        <taxon>Metazoa</taxon>
        <taxon>Chordata</taxon>
        <taxon>Craniata</taxon>
        <taxon>Vertebrata</taxon>
        <taxon>Euteleostomi</taxon>
        <taxon>Mammalia</taxon>
        <taxon>Eutheria</taxon>
        <taxon>Euarchontoglires</taxon>
        <taxon>Primates</taxon>
        <taxon>Haplorrhini</taxon>
        <taxon>Catarrhini</taxon>
        <taxon>Cercopithecidae</taxon>
        <taxon>Cercopithecinae</taxon>
        <taxon>Theropithecus</taxon>
    </lineage>
</organism>
<evidence type="ECO:0000256" key="1">
    <source>
        <dbReference type="SAM" id="Phobius"/>
    </source>
</evidence>
<evidence type="ECO:0000313" key="2">
    <source>
        <dbReference type="Ensembl" id="ENSTGEP00000016996.1"/>
    </source>
</evidence>
<accession>A0A8D2F947</accession>
<dbReference type="Ensembl" id="ENSTGET00000020296.1">
    <property type="protein sequence ID" value="ENSTGEP00000016996.1"/>
    <property type="gene ID" value="ENSTGEG00000013731.1"/>
</dbReference>
<name>A0A8D2F947_THEGE</name>